<accession>A0A974CNL3</accession>
<reference evidence="3" key="1">
    <citation type="journal article" date="2016" name="Nature">
        <title>Genome evolution in the allotetraploid frog Xenopus laevis.</title>
        <authorList>
            <person name="Session A.M."/>
            <person name="Uno Y."/>
            <person name="Kwon T."/>
            <person name="Chapman J.A."/>
            <person name="Toyoda A."/>
            <person name="Takahashi S."/>
            <person name="Fukui A."/>
            <person name="Hikosaka A."/>
            <person name="Suzuki A."/>
            <person name="Kondo M."/>
            <person name="van Heeringen S.J."/>
            <person name="Quigley I."/>
            <person name="Heinz S."/>
            <person name="Ogino H."/>
            <person name="Ochi H."/>
            <person name="Hellsten U."/>
            <person name="Lyons J.B."/>
            <person name="Simakov O."/>
            <person name="Putnam N."/>
            <person name="Stites J."/>
            <person name="Kuroki Y."/>
            <person name="Tanaka T."/>
            <person name="Michiue T."/>
            <person name="Watanabe M."/>
            <person name="Bogdanovic O."/>
            <person name="Lister R."/>
            <person name="Georgiou G."/>
            <person name="Paranjpe S.S."/>
            <person name="van Kruijsbergen I."/>
            <person name="Shu S."/>
            <person name="Carlson J."/>
            <person name="Kinoshita T."/>
            <person name="Ohta Y."/>
            <person name="Mawaribuchi S."/>
            <person name="Jenkins J."/>
            <person name="Grimwood J."/>
            <person name="Schmutz J."/>
            <person name="Mitros T."/>
            <person name="Mozaffari S.V."/>
            <person name="Suzuki Y."/>
            <person name="Haramoto Y."/>
            <person name="Yamamoto T.S."/>
            <person name="Takagi C."/>
            <person name="Heald R."/>
            <person name="Miller K."/>
            <person name="Haudenschild C."/>
            <person name="Kitzman J."/>
            <person name="Nakayama T."/>
            <person name="Izutsu Y."/>
            <person name="Robert J."/>
            <person name="Fortriede J."/>
            <person name="Burns K."/>
            <person name="Lotay V."/>
            <person name="Karimi K."/>
            <person name="Yasuoka Y."/>
            <person name="Dichmann D.S."/>
            <person name="Flajnik M.F."/>
            <person name="Houston D.W."/>
            <person name="Shendure J."/>
            <person name="DuPasquier L."/>
            <person name="Vize P.D."/>
            <person name="Zorn A.M."/>
            <person name="Ito M."/>
            <person name="Marcotte E.M."/>
            <person name="Wallingford J.B."/>
            <person name="Ito Y."/>
            <person name="Asashima M."/>
            <person name="Ueno N."/>
            <person name="Matsuda Y."/>
            <person name="Veenstra G.J."/>
            <person name="Fujiyama A."/>
            <person name="Harland R.M."/>
            <person name="Taira M."/>
            <person name="Rokhsar D.S."/>
        </authorList>
    </citation>
    <scope>NUCLEOTIDE SEQUENCE [LARGE SCALE GENOMIC DNA]</scope>
    <source>
        <strain evidence="3">J</strain>
    </source>
</reference>
<protein>
    <submittedName>
        <fullName evidence="2">Uncharacterized protein</fullName>
    </submittedName>
</protein>
<evidence type="ECO:0000256" key="1">
    <source>
        <dbReference type="SAM" id="MobiDB-lite"/>
    </source>
</evidence>
<evidence type="ECO:0000313" key="3">
    <source>
        <dbReference type="Proteomes" id="UP000694892"/>
    </source>
</evidence>
<gene>
    <name evidence="2" type="ORF">XELAEV_18031889mg</name>
</gene>
<organism evidence="2 3">
    <name type="scientific">Xenopus laevis</name>
    <name type="common">African clawed frog</name>
    <dbReference type="NCBI Taxonomy" id="8355"/>
    <lineage>
        <taxon>Eukaryota</taxon>
        <taxon>Metazoa</taxon>
        <taxon>Chordata</taxon>
        <taxon>Craniata</taxon>
        <taxon>Vertebrata</taxon>
        <taxon>Euteleostomi</taxon>
        <taxon>Amphibia</taxon>
        <taxon>Batrachia</taxon>
        <taxon>Anura</taxon>
        <taxon>Pipoidea</taxon>
        <taxon>Pipidae</taxon>
        <taxon>Xenopodinae</taxon>
        <taxon>Xenopus</taxon>
        <taxon>Xenopus</taxon>
    </lineage>
</organism>
<dbReference type="EMBL" id="CM004476">
    <property type="protein sequence ID" value="OCT76688.1"/>
    <property type="molecule type" value="Genomic_DNA"/>
</dbReference>
<feature type="region of interest" description="Disordered" evidence="1">
    <location>
        <begin position="37"/>
        <end position="67"/>
    </location>
</feature>
<sequence length="99" mass="10958">MKAEKRYGECRTDWSCCLSLSLTPCCLWAHADSFPPPTPGNHRLTHPGTAPTASPLPDPALGNRKNAMKQLLQQEVQRQENTGEQAVARCKLTGWCFCC</sequence>
<evidence type="ECO:0000313" key="2">
    <source>
        <dbReference type="EMBL" id="OCT76688.1"/>
    </source>
</evidence>
<name>A0A974CNL3_XENLA</name>
<proteinExistence type="predicted"/>
<dbReference type="AlphaFoldDB" id="A0A974CNL3"/>
<dbReference type="Proteomes" id="UP000694892">
    <property type="component" value="Chromosome 6L"/>
</dbReference>